<dbReference type="PROSITE" id="PS50240">
    <property type="entry name" value="TRYPSIN_DOM"/>
    <property type="match status" value="1"/>
</dbReference>
<keyword evidence="4" id="KW-0720">Serine protease</keyword>
<sequence length="133" mass="14619">MGKWEQLLAGEMSDTSGTLQMSFRRHMCPSSAMPYATLLIIYDNQITTTMFCAGYEKGGIDACQGDSGGPFVAEDCLSKTSRYRLHGVVSWGTGCAMAKKPGVYTKVSRFLPWISTAMRSYHNLPGVHKLARP</sequence>
<keyword evidence="2 10" id="KW-0645">Protease</keyword>
<comment type="caution">
    <text evidence="10">The sequence shown here is derived from an EMBL/GenBank/DDBJ whole genome shotgun (WGS) entry which is preliminary data.</text>
</comment>
<gene>
    <name evidence="10" type="ORF">D4764_0186490</name>
</gene>
<dbReference type="Proteomes" id="UP000324091">
    <property type="component" value="Unassembled WGS sequence"/>
</dbReference>
<dbReference type="GO" id="GO:0006508">
    <property type="term" value="P:proteolysis"/>
    <property type="evidence" value="ECO:0007669"/>
    <property type="project" value="UniProtKB-KW"/>
</dbReference>
<dbReference type="InterPro" id="IPR033116">
    <property type="entry name" value="TRYPSIN_SER"/>
</dbReference>
<feature type="domain" description="Peptidase S1" evidence="9">
    <location>
        <begin position="1"/>
        <end position="119"/>
    </location>
</feature>
<comment type="catalytic activity">
    <reaction evidence="7">
        <text>Preferential cleavage: Arg-|-Xaa, Lys-|-Xaa.</text>
        <dbReference type="EC" id="3.4.21.4"/>
    </reaction>
</comment>
<dbReference type="InterPro" id="IPR001254">
    <property type="entry name" value="Trypsin_dom"/>
</dbReference>
<dbReference type="GO" id="GO:0004252">
    <property type="term" value="F:serine-type endopeptidase activity"/>
    <property type="evidence" value="ECO:0007669"/>
    <property type="project" value="UniProtKB-EC"/>
</dbReference>
<organism evidence="10 11">
    <name type="scientific">Takifugu flavidus</name>
    <name type="common">sansaifugu</name>
    <dbReference type="NCBI Taxonomy" id="433684"/>
    <lineage>
        <taxon>Eukaryota</taxon>
        <taxon>Metazoa</taxon>
        <taxon>Chordata</taxon>
        <taxon>Craniata</taxon>
        <taxon>Vertebrata</taxon>
        <taxon>Euteleostomi</taxon>
        <taxon>Actinopterygii</taxon>
        <taxon>Neopterygii</taxon>
        <taxon>Teleostei</taxon>
        <taxon>Neoteleostei</taxon>
        <taxon>Acanthomorphata</taxon>
        <taxon>Eupercaria</taxon>
        <taxon>Tetraodontiformes</taxon>
        <taxon>Tetradontoidea</taxon>
        <taxon>Tetraodontidae</taxon>
        <taxon>Takifugu</taxon>
    </lineage>
</organism>
<dbReference type="Gene3D" id="2.40.10.10">
    <property type="entry name" value="Trypsin-like serine proteases"/>
    <property type="match status" value="1"/>
</dbReference>
<dbReference type="EMBL" id="RHFK02000502">
    <property type="protein sequence ID" value="TWW53910.1"/>
    <property type="molecule type" value="Genomic_DNA"/>
</dbReference>
<evidence type="ECO:0000256" key="8">
    <source>
        <dbReference type="ARBA" id="ARBA00038868"/>
    </source>
</evidence>
<evidence type="ECO:0000256" key="1">
    <source>
        <dbReference type="ARBA" id="ARBA00004239"/>
    </source>
</evidence>
<keyword evidence="5" id="KW-1015">Disulfide bond</keyword>
<dbReference type="PANTHER" id="PTHR24264">
    <property type="entry name" value="TRYPSIN-RELATED"/>
    <property type="match status" value="1"/>
</dbReference>
<keyword evidence="11" id="KW-1185">Reference proteome</keyword>
<reference evidence="10 11" key="1">
    <citation type="submission" date="2019-04" db="EMBL/GenBank/DDBJ databases">
        <title>Chromosome genome assembly for Takifugu flavidus.</title>
        <authorList>
            <person name="Xiao S."/>
        </authorList>
    </citation>
    <scope>NUCLEOTIDE SEQUENCE [LARGE SCALE GENOMIC DNA]</scope>
    <source>
        <strain evidence="10">HTHZ2018</strain>
        <tissue evidence="10">Muscle</tissue>
    </source>
</reference>
<protein>
    <recommendedName>
        <fullName evidence="8">trypsin</fullName>
        <ecNumber evidence="8">3.4.21.4</ecNumber>
    </recommendedName>
</protein>
<dbReference type="InterPro" id="IPR050127">
    <property type="entry name" value="Serine_Proteases_S1"/>
</dbReference>
<dbReference type="AlphaFoldDB" id="A0A5C6MKM7"/>
<keyword evidence="3" id="KW-0378">Hydrolase</keyword>
<dbReference type="PROSITE" id="PS00135">
    <property type="entry name" value="TRYPSIN_SER"/>
    <property type="match status" value="1"/>
</dbReference>
<dbReference type="PANTHER" id="PTHR24264:SF54">
    <property type="entry name" value="PEPTIDASE S1 DOMAIN-CONTAINING PROTEIN"/>
    <property type="match status" value="1"/>
</dbReference>
<accession>A0A5C6MKM7</accession>
<dbReference type="InterPro" id="IPR043504">
    <property type="entry name" value="Peptidase_S1_PA_chymotrypsin"/>
</dbReference>
<evidence type="ECO:0000256" key="4">
    <source>
        <dbReference type="ARBA" id="ARBA00022825"/>
    </source>
</evidence>
<comment type="similarity">
    <text evidence="6">Belongs to the peptidase S1 family. CLIP subfamily.</text>
</comment>
<dbReference type="Pfam" id="PF00089">
    <property type="entry name" value="Trypsin"/>
    <property type="match status" value="1"/>
</dbReference>
<evidence type="ECO:0000313" key="11">
    <source>
        <dbReference type="Proteomes" id="UP000324091"/>
    </source>
</evidence>
<evidence type="ECO:0000256" key="2">
    <source>
        <dbReference type="ARBA" id="ARBA00022670"/>
    </source>
</evidence>
<dbReference type="SUPFAM" id="SSF50494">
    <property type="entry name" value="Trypsin-like serine proteases"/>
    <property type="match status" value="1"/>
</dbReference>
<dbReference type="GO" id="GO:0005615">
    <property type="term" value="C:extracellular space"/>
    <property type="evidence" value="ECO:0007669"/>
    <property type="project" value="TreeGrafter"/>
</dbReference>
<evidence type="ECO:0000256" key="7">
    <source>
        <dbReference type="ARBA" id="ARBA00036320"/>
    </source>
</evidence>
<evidence type="ECO:0000313" key="10">
    <source>
        <dbReference type="EMBL" id="TWW53910.1"/>
    </source>
</evidence>
<evidence type="ECO:0000259" key="9">
    <source>
        <dbReference type="PROSITE" id="PS50240"/>
    </source>
</evidence>
<evidence type="ECO:0000256" key="6">
    <source>
        <dbReference type="ARBA" id="ARBA00024195"/>
    </source>
</evidence>
<evidence type="ECO:0000256" key="3">
    <source>
        <dbReference type="ARBA" id="ARBA00022801"/>
    </source>
</evidence>
<dbReference type="EC" id="3.4.21.4" evidence="8"/>
<dbReference type="FunFam" id="2.40.10.10:FF:000002">
    <property type="entry name" value="Transmembrane protease serine"/>
    <property type="match status" value="1"/>
</dbReference>
<dbReference type="InterPro" id="IPR009003">
    <property type="entry name" value="Peptidase_S1_PA"/>
</dbReference>
<proteinExistence type="inferred from homology"/>
<evidence type="ECO:0000256" key="5">
    <source>
        <dbReference type="ARBA" id="ARBA00023157"/>
    </source>
</evidence>
<comment type="subcellular location">
    <subcellularLocation>
        <location evidence="1">Secreted</location>
        <location evidence="1">Extracellular space</location>
    </subcellularLocation>
</comment>
<name>A0A5C6MKM7_9TELE</name>
<dbReference type="SMART" id="SM00020">
    <property type="entry name" value="Tryp_SPc"/>
    <property type="match status" value="1"/>
</dbReference>